<reference evidence="1 2" key="1">
    <citation type="journal article" date="2016" name="Nat. Commun.">
        <title>Thousands of microbial genomes shed light on interconnected biogeochemical processes in an aquifer system.</title>
        <authorList>
            <person name="Anantharaman K."/>
            <person name="Brown C.T."/>
            <person name="Hug L.A."/>
            <person name="Sharon I."/>
            <person name="Castelle C.J."/>
            <person name="Probst A.J."/>
            <person name="Thomas B.C."/>
            <person name="Singh A."/>
            <person name="Wilkins M.J."/>
            <person name="Karaoz U."/>
            <person name="Brodie E.L."/>
            <person name="Williams K.H."/>
            <person name="Hubbard S.S."/>
            <person name="Banfield J.F."/>
        </authorList>
    </citation>
    <scope>NUCLEOTIDE SEQUENCE [LARGE SCALE GENOMIC DNA]</scope>
</reference>
<comment type="caution">
    <text evidence="1">The sequence shown here is derived from an EMBL/GenBank/DDBJ whole genome shotgun (WGS) entry which is preliminary data.</text>
</comment>
<protein>
    <submittedName>
        <fullName evidence="1">Uncharacterized protein</fullName>
    </submittedName>
</protein>
<evidence type="ECO:0000313" key="1">
    <source>
        <dbReference type="EMBL" id="OHA82839.1"/>
    </source>
</evidence>
<name>A0A1G2SDV5_9BACT</name>
<evidence type="ECO:0000313" key="2">
    <source>
        <dbReference type="Proteomes" id="UP000178817"/>
    </source>
</evidence>
<sequence>MGFDRNTARAEYGIVLLVEYYQHNVIACSEAVGNALQTHGKAKEDRLLYRRNDPASRWDELLDSLRVARANWTGRAIGILESLLAMAGGSGAIGRGNTP</sequence>
<proteinExistence type="predicted"/>
<gene>
    <name evidence="1" type="ORF">A3B07_03040</name>
</gene>
<accession>A0A1G2SDV5</accession>
<dbReference type="Proteomes" id="UP000178817">
    <property type="component" value="Unassembled WGS sequence"/>
</dbReference>
<dbReference type="AlphaFoldDB" id="A0A1G2SDV5"/>
<dbReference type="EMBL" id="MHUV01000003">
    <property type="protein sequence ID" value="OHA82839.1"/>
    <property type="molecule type" value="Genomic_DNA"/>
</dbReference>
<organism evidence="1 2">
    <name type="scientific">Candidatus Yonathbacteria bacterium RIFCSPLOWO2_01_FULL_43_27</name>
    <dbReference type="NCBI Taxonomy" id="1802726"/>
    <lineage>
        <taxon>Bacteria</taxon>
        <taxon>Candidatus Yonathiibacteriota</taxon>
    </lineage>
</organism>